<sequence>MEARGKAPLTKTLVAKYKSTQKDTSSSERETEMNIKVRLRDDENISLMPSIQPIASKRNLRPRVLKATHVEEAESLEEDEEDEDKDEDEDEEEEEEKEEKVEEEVEEDEDEEEEEEDDIRKETPTMEDTTISSGERQIEFDSKILVACRENATLASIKVDLTHPLKGTSRRLCTSAFHMAVTSAKPEPDMVVSKDGSGRFMTIGEAVATYQMPLPCGKQRYIIYVKSLFNGWV</sequence>
<evidence type="ECO:0000313" key="2">
    <source>
        <dbReference type="Proteomes" id="UP001055879"/>
    </source>
</evidence>
<accession>A0ACB9CMF6</accession>
<keyword evidence="2" id="KW-1185">Reference proteome</keyword>
<name>A0ACB9CMF6_ARCLA</name>
<comment type="caution">
    <text evidence="1">The sequence shown here is derived from an EMBL/GenBank/DDBJ whole genome shotgun (WGS) entry which is preliminary data.</text>
</comment>
<organism evidence="1 2">
    <name type="scientific">Arctium lappa</name>
    <name type="common">Greater burdock</name>
    <name type="synonym">Lappa major</name>
    <dbReference type="NCBI Taxonomy" id="4217"/>
    <lineage>
        <taxon>Eukaryota</taxon>
        <taxon>Viridiplantae</taxon>
        <taxon>Streptophyta</taxon>
        <taxon>Embryophyta</taxon>
        <taxon>Tracheophyta</taxon>
        <taxon>Spermatophyta</taxon>
        <taxon>Magnoliopsida</taxon>
        <taxon>eudicotyledons</taxon>
        <taxon>Gunneridae</taxon>
        <taxon>Pentapetalae</taxon>
        <taxon>asterids</taxon>
        <taxon>campanulids</taxon>
        <taxon>Asterales</taxon>
        <taxon>Asteraceae</taxon>
        <taxon>Carduoideae</taxon>
        <taxon>Cardueae</taxon>
        <taxon>Arctiinae</taxon>
        <taxon>Arctium</taxon>
    </lineage>
</organism>
<proteinExistence type="predicted"/>
<evidence type="ECO:0000313" key="1">
    <source>
        <dbReference type="EMBL" id="KAI3735416.1"/>
    </source>
</evidence>
<protein>
    <submittedName>
        <fullName evidence="1">Uncharacterized protein</fullName>
    </submittedName>
</protein>
<reference evidence="1 2" key="2">
    <citation type="journal article" date="2022" name="Mol. Ecol. Resour.">
        <title>The genomes of chicory, endive, great burdock and yacon provide insights into Asteraceae paleo-polyploidization history and plant inulin production.</title>
        <authorList>
            <person name="Fan W."/>
            <person name="Wang S."/>
            <person name="Wang H."/>
            <person name="Wang A."/>
            <person name="Jiang F."/>
            <person name="Liu H."/>
            <person name="Zhao H."/>
            <person name="Xu D."/>
            <person name="Zhang Y."/>
        </authorList>
    </citation>
    <scope>NUCLEOTIDE SEQUENCE [LARGE SCALE GENOMIC DNA]</scope>
    <source>
        <strain evidence="2">cv. Niubang</strain>
    </source>
</reference>
<reference evidence="2" key="1">
    <citation type="journal article" date="2022" name="Mol. Ecol. Resour.">
        <title>The genomes of chicory, endive, great burdock and yacon provide insights into Asteraceae palaeo-polyploidization history and plant inulin production.</title>
        <authorList>
            <person name="Fan W."/>
            <person name="Wang S."/>
            <person name="Wang H."/>
            <person name="Wang A."/>
            <person name="Jiang F."/>
            <person name="Liu H."/>
            <person name="Zhao H."/>
            <person name="Xu D."/>
            <person name="Zhang Y."/>
        </authorList>
    </citation>
    <scope>NUCLEOTIDE SEQUENCE [LARGE SCALE GENOMIC DNA]</scope>
    <source>
        <strain evidence="2">cv. Niubang</strain>
    </source>
</reference>
<dbReference type="Proteomes" id="UP001055879">
    <property type="component" value="Linkage Group LG04"/>
</dbReference>
<dbReference type="EMBL" id="CM042050">
    <property type="protein sequence ID" value="KAI3735416.1"/>
    <property type="molecule type" value="Genomic_DNA"/>
</dbReference>
<gene>
    <name evidence="1" type="ORF">L6452_14912</name>
</gene>